<dbReference type="Gene3D" id="3.90.1150.10">
    <property type="entry name" value="Aspartate Aminotransferase, domain 1"/>
    <property type="match status" value="1"/>
</dbReference>
<proteinExistence type="inferred from homology"/>
<feature type="domain" description="Aromatic amino acid beta-eliminating lyase/threonine aldolase" evidence="5">
    <location>
        <begin position="5"/>
        <end position="289"/>
    </location>
</feature>
<dbReference type="EMBL" id="UINC01016931">
    <property type="protein sequence ID" value="SVA70113.1"/>
    <property type="molecule type" value="Genomic_DNA"/>
</dbReference>
<dbReference type="InterPro" id="IPR015424">
    <property type="entry name" value="PyrdxlP-dep_Trfase"/>
</dbReference>
<dbReference type="Pfam" id="PF01212">
    <property type="entry name" value="Beta_elim_lyase"/>
    <property type="match status" value="1"/>
</dbReference>
<keyword evidence="3" id="KW-0663">Pyridoxal phosphate</keyword>
<dbReference type="FunFam" id="3.40.640.10:FF:000030">
    <property type="entry name" value="Low-specificity L-threonine aldolase"/>
    <property type="match status" value="1"/>
</dbReference>
<dbReference type="CDD" id="cd06502">
    <property type="entry name" value="TA_like"/>
    <property type="match status" value="1"/>
</dbReference>
<dbReference type="SUPFAM" id="SSF53383">
    <property type="entry name" value="PLP-dependent transferases"/>
    <property type="match status" value="1"/>
</dbReference>
<dbReference type="FunFam" id="3.90.1150.10:FF:000041">
    <property type="entry name" value="Low-specificity L-threonine aldolase"/>
    <property type="match status" value="1"/>
</dbReference>
<dbReference type="PANTHER" id="PTHR48097:SF9">
    <property type="entry name" value="L-THREONINE ALDOLASE"/>
    <property type="match status" value="1"/>
</dbReference>
<organism evidence="6">
    <name type="scientific">marine metagenome</name>
    <dbReference type="NCBI Taxonomy" id="408172"/>
    <lineage>
        <taxon>unclassified sequences</taxon>
        <taxon>metagenomes</taxon>
        <taxon>ecological metagenomes</taxon>
    </lineage>
</organism>
<keyword evidence="4" id="KW-0456">Lyase</keyword>
<dbReference type="InterPro" id="IPR023603">
    <property type="entry name" value="Low_specificity_L-TA-like"/>
</dbReference>
<reference evidence="6" key="1">
    <citation type="submission" date="2018-05" db="EMBL/GenBank/DDBJ databases">
        <authorList>
            <person name="Lanie J.A."/>
            <person name="Ng W.-L."/>
            <person name="Kazmierczak K.M."/>
            <person name="Andrzejewski T.M."/>
            <person name="Davidsen T.M."/>
            <person name="Wayne K.J."/>
            <person name="Tettelin H."/>
            <person name="Glass J.I."/>
            <person name="Rusch D."/>
            <person name="Podicherti R."/>
            <person name="Tsui H.-C.T."/>
            <person name="Winkler M.E."/>
        </authorList>
    </citation>
    <scope>NUCLEOTIDE SEQUENCE</scope>
</reference>
<dbReference type="InterPro" id="IPR001597">
    <property type="entry name" value="ArAA_b-elim_lyase/Thr_aldolase"/>
</dbReference>
<dbReference type="NCBIfam" id="NF007825">
    <property type="entry name" value="PRK10534.1"/>
    <property type="match status" value="1"/>
</dbReference>
<evidence type="ECO:0000256" key="3">
    <source>
        <dbReference type="ARBA" id="ARBA00022898"/>
    </source>
</evidence>
<dbReference type="GO" id="GO:0006545">
    <property type="term" value="P:glycine biosynthetic process"/>
    <property type="evidence" value="ECO:0007669"/>
    <property type="project" value="TreeGrafter"/>
</dbReference>
<dbReference type="PANTHER" id="PTHR48097">
    <property type="entry name" value="L-THREONINE ALDOLASE-RELATED"/>
    <property type="match status" value="1"/>
</dbReference>
<sequence length="346" mass="37031">MEIVDLRSDTVTLPTESMRQAMAVAELGDDVFEEDPTVNALEEKAAGIFGKEKALLVPSGTMANLVSVLTHCDRGTEVILGDKAHTYMYEAGGIAAFGGVQPRTLNNHDDGTIDLDEIKGAIRPDNVHFPKTQLIGLENSHNVCYGAPISKDYIDAVAKIAKEHGLPIHIDGARIFNAAVALDTTVKSLTENVDSVSFCLSKGLSCPVGSVICSSAQFIAKARRLRKGLGGGMRQAGIFAVSGLVALDEMVDRLEDDHANARRLAEGISEIDGLSVDLNHVKTNIVYAELTDDNKNPDEVVTAMGDRGVQFFAVGPARIRMVANRGVDGDGIEKVIKEFSSYFAST</sequence>
<comment type="similarity">
    <text evidence="2">Belongs to the threonine aldolase family.</text>
</comment>
<evidence type="ECO:0000259" key="5">
    <source>
        <dbReference type="Pfam" id="PF01212"/>
    </source>
</evidence>
<dbReference type="GO" id="GO:0005829">
    <property type="term" value="C:cytosol"/>
    <property type="evidence" value="ECO:0007669"/>
    <property type="project" value="TreeGrafter"/>
</dbReference>
<dbReference type="InterPro" id="IPR015422">
    <property type="entry name" value="PyrdxlP-dep_Trfase_small"/>
</dbReference>
<comment type="cofactor">
    <cofactor evidence="1">
        <name>pyridoxal 5'-phosphate</name>
        <dbReference type="ChEBI" id="CHEBI:597326"/>
    </cofactor>
</comment>
<evidence type="ECO:0000256" key="2">
    <source>
        <dbReference type="ARBA" id="ARBA00006966"/>
    </source>
</evidence>
<dbReference type="Gene3D" id="3.40.640.10">
    <property type="entry name" value="Type I PLP-dependent aspartate aminotransferase-like (Major domain)"/>
    <property type="match status" value="1"/>
</dbReference>
<protein>
    <recommendedName>
        <fullName evidence="5">Aromatic amino acid beta-eliminating lyase/threonine aldolase domain-containing protein</fullName>
    </recommendedName>
</protein>
<evidence type="ECO:0000313" key="6">
    <source>
        <dbReference type="EMBL" id="SVA70113.1"/>
    </source>
</evidence>
<accession>A0A381Y0W6</accession>
<dbReference type="GO" id="GO:0006567">
    <property type="term" value="P:L-threonine catabolic process"/>
    <property type="evidence" value="ECO:0007669"/>
    <property type="project" value="TreeGrafter"/>
</dbReference>
<name>A0A381Y0W6_9ZZZZ</name>
<dbReference type="PIRSF" id="PIRSF017617">
    <property type="entry name" value="Thr_aldolase"/>
    <property type="match status" value="1"/>
</dbReference>
<dbReference type="AlphaFoldDB" id="A0A381Y0W6"/>
<dbReference type="NCBIfam" id="NF041359">
    <property type="entry name" value="GntG_guanitoxin"/>
    <property type="match status" value="1"/>
</dbReference>
<gene>
    <name evidence="6" type="ORF">METZ01_LOCUS122967</name>
</gene>
<dbReference type="GO" id="GO:0008732">
    <property type="term" value="F:L-allo-threonine aldolase activity"/>
    <property type="evidence" value="ECO:0007669"/>
    <property type="project" value="TreeGrafter"/>
</dbReference>
<evidence type="ECO:0000256" key="4">
    <source>
        <dbReference type="ARBA" id="ARBA00023239"/>
    </source>
</evidence>
<dbReference type="InterPro" id="IPR015421">
    <property type="entry name" value="PyrdxlP-dep_Trfase_major"/>
</dbReference>
<evidence type="ECO:0000256" key="1">
    <source>
        <dbReference type="ARBA" id="ARBA00001933"/>
    </source>
</evidence>